<evidence type="ECO:0000256" key="1">
    <source>
        <dbReference type="SAM" id="Phobius"/>
    </source>
</evidence>
<dbReference type="EMBL" id="MAQB02000006">
    <property type="protein sequence ID" value="OFJ47225.1"/>
    <property type="molecule type" value="Genomic_DNA"/>
</dbReference>
<sequence length="188" mass="21024">MRRDGPHRHACYTIGRRWPGKITATPIVPIAPIDHHTTETMKRKYATAVIFSVAALGFTWVSPYIAMYRISIAAKAVRLENLAQQADLPAVRASVARQLRAAGDTASEDDFKEMLDTIVSPPGITALILHGKQGADGKRHDFGMAYRSWSEVTLQRRGTVPASSQFLLRRHGIWDWKLTDIRLPPELL</sequence>
<keyword evidence="1" id="KW-0812">Transmembrane</keyword>
<name>A0A1E8PM26_9BURK</name>
<keyword evidence="1" id="KW-1133">Transmembrane helix</keyword>
<dbReference type="InterPro" id="IPR021330">
    <property type="entry name" value="DUF2939"/>
</dbReference>
<keyword evidence="1" id="KW-0472">Membrane</keyword>
<evidence type="ECO:0008006" key="4">
    <source>
        <dbReference type="Google" id="ProtNLM"/>
    </source>
</evidence>
<feature type="transmembrane region" description="Helical" evidence="1">
    <location>
        <begin position="45"/>
        <end position="66"/>
    </location>
</feature>
<dbReference type="Proteomes" id="UP000092634">
    <property type="component" value="Unassembled WGS sequence"/>
</dbReference>
<protein>
    <recommendedName>
        <fullName evidence="4">DUF2939 domain-containing protein</fullName>
    </recommendedName>
</protein>
<proteinExistence type="predicted"/>
<evidence type="ECO:0000313" key="3">
    <source>
        <dbReference type="Proteomes" id="UP000092634"/>
    </source>
</evidence>
<organism evidence="2 3">
    <name type="scientific">Janthinobacterium lividum</name>
    <dbReference type="NCBI Taxonomy" id="29581"/>
    <lineage>
        <taxon>Bacteria</taxon>
        <taxon>Pseudomonadati</taxon>
        <taxon>Pseudomonadota</taxon>
        <taxon>Betaproteobacteria</taxon>
        <taxon>Burkholderiales</taxon>
        <taxon>Oxalobacteraceae</taxon>
        <taxon>Janthinobacterium</taxon>
    </lineage>
</organism>
<gene>
    <name evidence="2" type="ORF">BA896_015435</name>
</gene>
<dbReference type="Pfam" id="PF11159">
    <property type="entry name" value="DUF2939"/>
    <property type="match status" value="1"/>
</dbReference>
<accession>A0A1E8PM26</accession>
<evidence type="ECO:0000313" key="2">
    <source>
        <dbReference type="EMBL" id="OFJ47225.1"/>
    </source>
</evidence>
<reference evidence="2 3" key="1">
    <citation type="submission" date="2016-10" db="EMBL/GenBank/DDBJ databases">
        <title>Updated version of Genome Assembly of Janthinobacterium lividum ERGS5:01.</title>
        <authorList>
            <person name="Kumar R."/>
            <person name="Acharya V."/>
            <person name="Singh D."/>
        </authorList>
    </citation>
    <scope>NUCLEOTIDE SEQUENCE [LARGE SCALE GENOMIC DNA]</scope>
    <source>
        <strain evidence="2 3">ERGS5:01</strain>
    </source>
</reference>
<dbReference type="AlphaFoldDB" id="A0A1E8PM26"/>
<comment type="caution">
    <text evidence="2">The sequence shown here is derived from an EMBL/GenBank/DDBJ whole genome shotgun (WGS) entry which is preliminary data.</text>
</comment>